<evidence type="ECO:0000256" key="1">
    <source>
        <dbReference type="ARBA" id="ARBA00023002"/>
    </source>
</evidence>
<sequence>MQMLRGLSVIGFETGAEQQEKLFAFSTILGKPLPEAFSVASKEEINQALLLAEAAFPVFSALPGTRRAEFLEAIAENIAALGDDLIQRAHLESGLPLPRLSGERDRTVNQLKLFAAVLREGSWVEAVIDTALPDRQPLPRADLRKMLVPLGPVAVFAASNFPFAFSTAGGDTAAALASGCPVILKAHSSHLGTNELIAGAIQKAAIATGMPEGVFSALNGEGAALGQQLARHASIKAIGFTGSYRAGMSLFRTASNDRATPIPVYAEMSSINPVMLLPETLKQNGTAIAKQLAGSITLGVGQFCTNPGLILLLKDETSQQFITALTAALEAVPPATMLNKGICAAYYQAKKKTGSIAGVKILIEKPDEGDAFKGSAALLQVDAADFIKQPELQEEIFGPASLVILCDDHSAMEAALASLHGQLTGSLYGTDGDLQEFAPAMALLSSKVGRLIYNNVPTGVEVCHAMVHGGPFPATTDGRSTSVGADAIKRFVRPVCLQDCPATLLPAALQDSNPLNIMRKLNGQYTRESPAK</sequence>
<dbReference type="GO" id="GO:0016620">
    <property type="term" value="F:oxidoreductase activity, acting on the aldehyde or oxo group of donors, NAD or NADP as acceptor"/>
    <property type="evidence" value="ECO:0007669"/>
    <property type="project" value="InterPro"/>
</dbReference>
<dbReference type="InterPro" id="IPR016162">
    <property type="entry name" value="Ald_DH_N"/>
</dbReference>
<keyword evidence="4" id="KW-1185">Reference proteome</keyword>
<dbReference type="Gene3D" id="3.40.309.10">
    <property type="entry name" value="Aldehyde Dehydrogenase, Chain A, domain 2"/>
    <property type="match status" value="1"/>
</dbReference>
<reference evidence="3 4" key="1">
    <citation type="submission" date="2015-04" db="EMBL/GenBank/DDBJ databases">
        <title>Whole genome shotgun sequence of Flavihumibacter petaseus NBRC 106054.</title>
        <authorList>
            <person name="Miyazawa S."/>
            <person name="Hosoyama A."/>
            <person name="Hashimoto M."/>
            <person name="Noguchi M."/>
            <person name="Tsuchikane K."/>
            <person name="Ohji S."/>
            <person name="Yamazoe A."/>
            <person name="Ichikawa N."/>
            <person name="Kimura A."/>
            <person name="Fujita N."/>
        </authorList>
    </citation>
    <scope>NUCLEOTIDE SEQUENCE [LARGE SCALE GENOMIC DNA]</scope>
    <source>
        <strain evidence="3 4">NBRC 106054</strain>
    </source>
</reference>
<organism evidence="3 4">
    <name type="scientific">Flavihumibacter petaseus NBRC 106054</name>
    <dbReference type="NCBI Taxonomy" id="1220578"/>
    <lineage>
        <taxon>Bacteria</taxon>
        <taxon>Pseudomonadati</taxon>
        <taxon>Bacteroidota</taxon>
        <taxon>Chitinophagia</taxon>
        <taxon>Chitinophagales</taxon>
        <taxon>Chitinophagaceae</taxon>
        <taxon>Flavihumibacter</taxon>
    </lineage>
</organism>
<evidence type="ECO:0000313" key="3">
    <source>
        <dbReference type="EMBL" id="GAO42122.1"/>
    </source>
</evidence>
<evidence type="ECO:0000313" key="4">
    <source>
        <dbReference type="Proteomes" id="UP000033121"/>
    </source>
</evidence>
<gene>
    <name evidence="3" type="ORF">FPE01S_01_11350</name>
</gene>
<dbReference type="InterPro" id="IPR044151">
    <property type="entry name" value="ALDH_KGSADH"/>
</dbReference>
<dbReference type="Proteomes" id="UP000033121">
    <property type="component" value="Unassembled WGS sequence"/>
</dbReference>
<comment type="caution">
    <text evidence="3">The sequence shown here is derived from an EMBL/GenBank/DDBJ whole genome shotgun (WGS) entry which is preliminary data.</text>
</comment>
<dbReference type="AlphaFoldDB" id="A0A0E9MWJ8"/>
<protein>
    <submittedName>
        <fullName evidence="3">Aldehyde dehydrogenase</fullName>
    </submittedName>
</protein>
<proteinExistence type="predicted"/>
<dbReference type="InterPro" id="IPR050740">
    <property type="entry name" value="Aldehyde_DH_Superfamily"/>
</dbReference>
<keyword evidence="1" id="KW-0560">Oxidoreductase</keyword>
<dbReference type="InterPro" id="IPR016163">
    <property type="entry name" value="Ald_DH_C"/>
</dbReference>
<accession>A0A0E9MWJ8</accession>
<dbReference type="Gene3D" id="3.40.605.10">
    <property type="entry name" value="Aldehyde Dehydrogenase, Chain A, domain 1"/>
    <property type="match status" value="1"/>
</dbReference>
<dbReference type="PANTHER" id="PTHR43353">
    <property type="entry name" value="SUCCINATE-SEMIALDEHYDE DEHYDROGENASE, MITOCHONDRIAL"/>
    <property type="match status" value="1"/>
</dbReference>
<dbReference type="InterPro" id="IPR015590">
    <property type="entry name" value="Aldehyde_DH_dom"/>
</dbReference>
<feature type="domain" description="Aldehyde dehydrogenase" evidence="2">
    <location>
        <begin position="38"/>
        <end position="461"/>
    </location>
</feature>
<dbReference type="PANTHER" id="PTHR43353:SF3">
    <property type="entry name" value="ALDEHYDE DEHYDROGENASE-RELATED"/>
    <property type="match status" value="1"/>
</dbReference>
<dbReference type="EMBL" id="BBWV01000001">
    <property type="protein sequence ID" value="GAO42122.1"/>
    <property type="molecule type" value="Genomic_DNA"/>
</dbReference>
<evidence type="ECO:0000259" key="2">
    <source>
        <dbReference type="Pfam" id="PF00171"/>
    </source>
</evidence>
<name>A0A0E9MWJ8_9BACT</name>
<dbReference type="STRING" id="1220578.FPE01S_01_11350"/>
<dbReference type="SUPFAM" id="SSF53720">
    <property type="entry name" value="ALDH-like"/>
    <property type="match status" value="1"/>
</dbReference>
<dbReference type="InterPro" id="IPR016161">
    <property type="entry name" value="Ald_DH/histidinol_DH"/>
</dbReference>
<dbReference type="CDD" id="cd07129">
    <property type="entry name" value="ALDH_KGSADH"/>
    <property type="match status" value="1"/>
</dbReference>
<dbReference type="Pfam" id="PF00171">
    <property type="entry name" value="Aldedh"/>
    <property type="match status" value="1"/>
</dbReference>